<accession>G7WGX2</accession>
<sequence length="175" mass="19147">MSKFNSGVLFNGIDLGFIGSMVDRVKQDHEKAKRTLKTKTVWLGGTRSETTIRDFKYIIDEPWGNEQGGAQPGEVVLAALGSCLVVGYSFDGALHGIPLKKIEIEIEGDSNGIAFMQIPTDIMPNLTTARIRVHLESDVGKEVLEEMHKRVISISPVSSTLTNVVKLEFNLTTGS</sequence>
<dbReference type="PANTHER" id="PTHR35368">
    <property type="entry name" value="HYDROPEROXIDE REDUCTASE"/>
    <property type="match status" value="1"/>
</dbReference>
<dbReference type="HOGENOM" id="CLU_100275_2_0_9"/>
<dbReference type="InterPro" id="IPR036102">
    <property type="entry name" value="OsmC/Ohrsf"/>
</dbReference>
<proteinExistence type="predicted"/>
<dbReference type="Pfam" id="PF02566">
    <property type="entry name" value="OsmC"/>
    <property type="match status" value="1"/>
</dbReference>
<protein>
    <submittedName>
        <fullName evidence="1">Putative redox protein, regulator of disulfide bond formation</fullName>
    </submittedName>
</protein>
<dbReference type="InterPro" id="IPR052924">
    <property type="entry name" value="OsmC/Ohr_hydroprdx_reductase"/>
</dbReference>
<dbReference type="InterPro" id="IPR015946">
    <property type="entry name" value="KH_dom-like_a/b"/>
</dbReference>
<keyword evidence="2" id="KW-1185">Reference proteome</keyword>
<reference evidence="1 2" key="2">
    <citation type="journal article" date="2012" name="J. Bacteriol.">
        <title>Complete genome sequences of Desulfosporosinus orientis DSM765T, Desulfosporosinus youngiae DSM17734T, Desulfosporosinus meridiei DSM13257T, and Desulfosporosinus acidiphilus DSM22704T.</title>
        <authorList>
            <person name="Pester M."/>
            <person name="Brambilla E."/>
            <person name="Alazard D."/>
            <person name="Rattei T."/>
            <person name="Weinmaier T."/>
            <person name="Han J."/>
            <person name="Lucas S."/>
            <person name="Lapidus A."/>
            <person name="Cheng J.F."/>
            <person name="Goodwin L."/>
            <person name="Pitluck S."/>
            <person name="Peters L."/>
            <person name="Ovchinnikova G."/>
            <person name="Teshima H."/>
            <person name="Detter J.C."/>
            <person name="Han C.S."/>
            <person name="Tapia R."/>
            <person name="Land M.L."/>
            <person name="Hauser L."/>
            <person name="Kyrpides N.C."/>
            <person name="Ivanova N.N."/>
            <person name="Pagani I."/>
            <person name="Huntmann M."/>
            <person name="Wei C.L."/>
            <person name="Davenport K.W."/>
            <person name="Daligault H."/>
            <person name="Chain P.S."/>
            <person name="Chen A."/>
            <person name="Mavromatis K."/>
            <person name="Markowitz V."/>
            <person name="Szeto E."/>
            <person name="Mikhailova N."/>
            <person name="Pati A."/>
            <person name="Wagner M."/>
            <person name="Woyke T."/>
            <person name="Ollivier B."/>
            <person name="Klenk H.P."/>
            <person name="Spring S."/>
            <person name="Loy A."/>
        </authorList>
    </citation>
    <scope>NUCLEOTIDE SEQUENCE [LARGE SCALE GENOMIC DNA]</scope>
    <source>
        <strain evidence="2">ATCC 19365 / DSM 765 / NCIMB 8382 / VKM B-1628</strain>
    </source>
</reference>
<gene>
    <name evidence="1" type="ordered locus">Desor_3499</name>
</gene>
<dbReference type="OrthoDB" id="1433018at2"/>
<dbReference type="eggNOG" id="COG1765">
    <property type="taxonomic scope" value="Bacteria"/>
</dbReference>
<dbReference type="InterPro" id="IPR003718">
    <property type="entry name" value="OsmC/Ohr_fam"/>
</dbReference>
<dbReference type="Gene3D" id="3.30.300.20">
    <property type="match status" value="1"/>
</dbReference>
<dbReference type="KEGG" id="dor:Desor_3499"/>
<organism evidence="1 2">
    <name type="scientific">Desulfosporosinus orientis (strain ATCC 19365 / DSM 765 / NCIMB 8382 / VKM B-1628 / Singapore I)</name>
    <name type="common">Desulfotomaculum orientis</name>
    <dbReference type="NCBI Taxonomy" id="768706"/>
    <lineage>
        <taxon>Bacteria</taxon>
        <taxon>Bacillati</taxon>
        <taxon>Bacillota</taxon>
        <taxon>Clostridia</taxon>
        <taxon>Eubacteriales</taxon>
        <taxon>Desulfitobacteriaceae</taxon>
        <taxon>Desulfosporosinus</taxon>
    </lineage>
</organism>
<dbReference type="EMBL" id="CP003108">
    <property type="protein sequence ID" value="AET68986.1"/>
    <property type="molecule type" value="Genomic_DNA"/>
</dbReference>
<dbReference type="PATRIC" id="fig|768706.3.peg.3525"/>
<evidence type="ECO:0000313" key="2">
    <source>
        <dbReference type="Proteomes" id="UP000006346"/>
    </source>
</evidence>
<dbReference type="Proteomes" id="UP000006346">
    <property type="component" value="Chromosome"/>
</dbReference>
<dbReference type="PANTHER" id="PTHR35368:SF1">
    <property type="entry name" value="HYDROPEROXIDE REDUCTASE"/>
    <property type="match status" value="1"/>
</dbReference>
<name>G7WGX2_DESOD</name>
<reference evidence="2" key="1">
    <citation type="submission" date="2011-11" db="EMBL/GenBank/DDBJ databases">
        <title>Complete sequence of Desulfosporosinus orientis DSM 765.</title>
        <authorList>
            <person name="Lucas S."/>
            <person name="Han J."/>
            <person name="Lapidus A."/>
            <person name="Cheng J.-F."/>
            <person name="Goodwin L."/>
            <person name="Pitluck S."/>
            <person name="Peters L."/>
            <person name="Ovchinnikova G."/>
            <person name="Teshima H."/>
            <person name="Detter J.C."/>
            <person name="Han C."/>
            <person name="Tapia R."/>
            <person name="Land M."/>
            <person name="Hauser L."/>
            <person name="Kyrpides N."/>
            <person name="Ivanova N."/>
            <person name="Pagani I."/>
            <person name="Pester M."/>
            <person name="Spring S."/>
            <person name="Ollivier B."/>
            <person name="Rattei T."/>
            <person name="Klenk H.-P."/>
            <person name="Wagner M."/>
            <person name="Loy A."/>
            <person name="Woyke T."/>
        </authorList>
    </citation>
    <scope>NUCLEOTIDE SEQUENCE [LARGE SCALE GENOMIC DNA]</scope>
    <source>
        <strain evidence="2">ATCC 19365 / DSM 765 / NCIMB 8382 / VKM B-1628</strain>
    </source>
</reference>
<dbReference type="RefSeq" id="WP_014185794.1">
    <property type="nucleotide sequence ID" value="NC_016584.1"/>
</dbReference>
<dbReference type="SUPFAM" id="SSF82784">
    <property type="entry name" value="OsmC-like"/>
    <property type="match status" value="1"/>
</dbReference>
<dbReference type="STRING" id="768706.Desor_3499"/>
<dbReference type="AlphaFoldDB" id="G7WGX2"/>
<evidence type="ECO:0000313" key="1">
    <source>
        <dbReference type="EMBL" id="AET68986.1"/>
    </source>
</evidence>